<dbReference type="InterPro" id="IPR013783">
    <property type="entry name" value="Ig-like_fold"/>
</dbReference>
<accession>A0A0F9B0U1</accession>
<protein>
    <recommendedName>
        <fullName evidence="3">LamG-like jellyroll fold domain-containing protein</fullName>
    </recommendedName>
</protein>
<sequence>SNHNGTNVGATRGVAGILNNSFDFENDESDVVNLTDISNISDVDEFGLSLWVNPEVMQSTDIFIAQSTVGASDASFILRVDVNGKIDFVLWNQAGGLRQLNSNFGKSASGEWTHILATYDGARVWLFVNDSLSATGTLTGNVRNSAQNITLGSYNNRANFYDGLLDEVFIWNRNITGSEITDLYNNETAISCSKAFGPTITLNSPINAFNTSNQTINFNGTVTSSEGITNVTLFIDGVLNETNSSGINDTDYLFTKTISDGNRNWTYESCNDECTTATRNLQ</sequence>
<feature type="non-terminal residue" evidence="4">
    <location>
        <position position="1"/>
    </location>
</feature>
<evidence type="ECO:0000256" key="2">
    <source>
        <dbReference type="ARBA" id="ARBA00023157"/>
    </source>
</evidence>
<dbReference type="SMART" id="SM00560">
    <property type="entry name" value="LamGL"/>
    <property type="match status" value="1"/>
</dbReference>
<dbReference type="Pfam" id="PF17957">
    <property type="entry name" value="Big_7"/>
    <property type="match status" value="1"/>
</dbReference>
<organism evidence="4">
    <name type="scientific">marine sediment metagenome</name>
    <dbReference type="NCBI Taxonomy" id="412755"/>
    <lineage>
        <taxon>unclassified sequences</taxon>
        <taxon>metagenomes</taxon>
        <taxon>ecological metagenomes</taxon>
    </lineage>
</organism>
<dbReference type="InterPro" id="IPR013320">
    <property type="entry name" value="ConA-like_dom_sf"/>
</dbReference>
<dbReference type="EMBL" id="LAZR01051843">
    <property type="protein sequence ID" value="KKK84299.1"/>
    <property type="molecule type" value="Genomic_DNA"/>
</dbReference>
<evidence type="ECO:0000259" key="3">
    <source>
        <dbReference type="SMART" id="SM00560"/>
    </source>
</evidence>
<dbReference type="InterPro" id="IPR006558">
    <property type="entry name" value="LamG-like"/>
</dbReference>
<keyword evidence="2" id="KW-1015">Disulfide bond</keyword>
<feature type="domain" description="LamG-like jellyroll fold" evidence="3">
    <location>
        <begin position="44"/>
        <end position="178"/>
    </location>
</feature>
<proteinExistence type="predicted"/>
<evidence type="ECO:0000313" key="4">
    <source>
        <dbReference type="EMBL" id="KKK84299.1"/>
    </source>
</evidence>
<gene>
    <name evidence="4" type="ORF">LCGC14_2784770</name>
</gene>
<dbReference type="Pfam" id="PF13385">
    <property type="entry name" value="Laminin_G_3"/>
    <property type="match status" value="1"/>
</dbReference>
<dbReference type="SUPFAM" id="SSF49899">
    <property type="entry name" value="Concanavalin A-like lectins/glucanases"/>
    <property type="match status" value="1"/>
</dbReference>
<evidence type="ECO:0000256" key="1">
    <source>
        <dbReference type="ARBA" id="ARBA00022729"/>
    </source>
</evidence>
<dbReference type="Gene3D" id="2.60.120.200">
    <property type="match status" value="1"/>
</dbReference>
<keyword evidence="1" id="KW-0732">Signal</keyword>
<dbReference type="Gene3D" id="2.60.40.10">
    <property type="entry name" value="Immunoglobulins"/>
    <property type="match status" value="1"/>
</dbReference>
<comment type="caution">
    <text evidence="4">The sequence shown here is derived from an EMBL/GenBank/DDBJ whole genome shotgun (WGS) entry which is preliminary data.</text>
</comment>
<name>A0A0F9B0U1_9ZZZZ</name>
<dbReference type="AlphaFoldDB" id="A0A0F9B0U1"/>
<reference evidence="4" key="1">
    <citation type="journal article" date="2015" name="Nature">
        <title>Complex archaea that bridge the gap between prokaryotes and eukaryotes.</title>
        <authorList>
            <person name="Spang A."/>
            <person name="Saw J.H."/>
            <person name="Jorgensen S.L."/>
            <person name="Zaremba-Niedzwiedzka K."/>
            <person name="Martijn J."/>
            <person name="Lind A.E."/>
            <person name="van Eijk R."/>
            <person name="Schleper C."/>
            <person name="Guy L."/>
            <person name="Ettema T.J."/>
        </authorList>
    </citation>
    <scope>NUCLEOTIDE SEQUENCE</scope>
</reference>